<gene>
    <name evidence="4" type="primary">LOC105273754</name>
</gene>
<feature type="region of interest" description="Disordered" evidence="2">
    <location>
        <begin position="319"/>
        <end position="358"/>
    </location>
</feature>
<organism evidence="3 4">
    <name type="scientific">Fopius arisanus</name>
    <dbReference type="NCBI Taxonomy" id="64838"/>
    <lineage>
        <taxon>Eukaryota</taxon>
        <taxon>Metazoa</taxon>
        <taxon>Ecdysozoa</taxon>
        <taxon>Arthropoda</taxon>
        <taxon>Hexapoda</taxon>
        <taxon>Insecta</taxon>
        <taxon>Pterygota</taxon>
        <taxon>Neoptera</taxon>
        <taxon>Endopterygota</taxon>
        <taxon>Hymenoptera</taxon>
        <taxon>Apocrita</taxon>
        <taxon>Ichneumonoidea</taxon>
        <taxon>Braconidae</taxon>
        <taxon>Opiinae</taxon>
        <taxon>Fopius</taxon>
    </lineage>
</organism>
<evidence type="ECO:0000256" key="1">
    <source>
        <dbReference type="SAM" id="Coils"/>
    </source>
</evidence>
<name>A0A9R1UBP0_9HYME</name>
<feature type="coiled-coil region" evidence="1">
    <location>
        <begin position="21"/>
        <end position="69"/>
    </location>
</feature>
<feature type="compositionally biased region" description="Basic and acidic residues" evidence="2">
    <location>
        <begin position="85"/>
        <end position="102"/>
    </location>
</feature>
<dbReference type="Proteomes" id="UP000694866">
    <property type="component" value="Unplaced"/>
</dbReference>
<dbReference type="OrthoDB" id="7700068at2759"/>
<sequence>MKAQGKLAEKEEEMKRVWKQLPEVQDENKKLERQLANNQKLMEEWVEYAREWKRKYEKLSSMVREEARENWIVPQAREITPGTPERGHSRTDTEGETERKNPQSENEEAVTQIGEEGEVTAVEFDRSEAARTLAHDAPAPGGSGVAAEDERRHKPQNPQKTETRKIAKNPTPRKLEEEEWIAEKIKRRERKKGIIIKGLTLIEKRKKEELDRWMEETMGVKARVSKLDRVGNGTWRAELEEWETKAEIMARKQELKKLRWGVWITDDLTDRQKEVQTWIEREGENWRRLGHEVSTKYQKICVDGTWLCWDETEGTMKLEKKKANEGYREEEEEAEQLRYSPPPQQPFRGRGRGGRQLP</sequence>
<feature type="compositionally biased region" description="Basic residues" evidence="2">
    <location>
        <begin position="349"/>
        <end position="358"/>
    </location>
</feature>
<evidence type="ECO:0000313" key="3">
    <source>
        <dbReference type="Proteomes" id="UP000694866"/>
    </source>
</evidence>
<feature type="region of interest" description="Disordered" evidence="2">
    <location>
        <begin position="71"/>
        <end position="173"/>
    </location>
</feature>
<proteinExistence type="predicted"/>
<dbReference type="GeneID" id="105273754"/>
<evidence type="ECO:0000256" key="2">
    <source>
        <dbReference type="SAM" id="MobiDB-lite"/>
    </source>
</evidence>
<keyword evidence="1" id="KW-0175">Coiled coil</keyword>
<reference evidence="4" key="1">
    <citation type="submission" date="2025-08" db="UniProtKB">
        <authorList>
            <consortium name="RefSeq"/>
        </authorList>
    </citation>
    <scope>IDENTIFICATION</scope>
    <source>
        <strain evidence="4">USDA-PBARC FA_bdor</strain>
        <tissue evidence="4">Whole organism</tissue>
    </source>
</reference>
<accession>A0A9R1UBP0</accession>
<protein>
    <submittedName>
        <fullName evidence="4">Golgin subfamily A member 6-like protein 2</fullName>
    </submittedName>
</protein>
<keyword evidence="3" id="KW-1185">Reference proteome</keyword>
<evidence type="ECO:0000313" key="4">
    <source>
        <dbReference type="RefSeq" id="XP_011314663.1"/>
    </source>
</evidence>
<dbReference type="RefSeq" id="XP_011314663.1">
    <property type="nucleotide sequence ID" value="XM_011316361.1"/>
</dbReference>
<dbReference type="KEGG" id="fas:105273754"/>
<dbReference type="AlphaFoldDB" id="A0A9R1UBP0"/>